<name>A0ABY6IG78_STRPE</name>
<dbReference type="Proteomes" id="UP001163878">
    <property type="component" value="Chromosome"/>
</dbReference>
<keyword evidence="2" id="KW-1185">Reference proteome</keyword>
<evidence type="ECO:0000313" key="1">
    <source>
        <dbReference type="EMBL" id="UYQ66011.1"/>
    </source>
</evidence>
<reference evidence="1" key="1">
    <citation type="submission" date="2022-10" db="EMBL/GenBank/DDBJ databases">
        <title>Cytochrome P450 Catalyzes Benzene Ring Formation in the Biosynthesis of Trialkyl-Substituted Aromatic Polyketides.</title>
        <authorList>
            <person name="Zhao E."/>
            <person name="Ge H."/>
        </authorList>
    </citation>
    <scope>NUCLEOTIDE SEQUENCE</scope>
    <source>
        <strain evidence="1">NA0869</strain>
    </source>
</reference>
<dbReference type="RefSeq" id="WP_264249373.1">
    <property type="nucleotide sequence ID" value="NZ_CP107567.1"/>
</dbReference>
<proteinExistence type="predicted"/>
<organism evidence="1 2">
    <name type="scientific">Streptomyces peucetius</name>
    <dbReference type="NCBI Taxonomy" id="1950"/>
    <lineage>
        <taxon>Bacteria</taxon>
        <taxon>Bacillati</taxon>
        <taxon>Actinomycetota</taxon>
        <taxon>Actinomycetes</taxon>
        <taxon>Kitasatosporales</taxon>
        <taxon>Streptomycetaceae</taxon>
        <taxon>Streptomyces</taxon>
    </lineage>
</organism>
<sequence>MPLETSRRAVRDSTTGVVAMTARVPRACTLSGTEQPLRVAEFDACMYAPRGH</sequence>
<accession>A0ABY6IG78</accession>
<gene>
    <name evidence="1" type="ORF">OGH68_34185</name>
</gene>
<evidence type="ECO:0000313" key="2">
    <source>
        <dbReference type="Proteomes" id="UP001163878"/>
    </source>
</evidence>
<protein>
    <submittedName>
        <fullName evidence="1">Uncharacterized protein</fullName>
    </submittedName>
</protein>
<dbReference type="EMBL" id="CP107567">
    <property type="protein sequence ID" value="UYQ66011.1"/>
    <property type="molecule type" value="Genomic_DNA"/>
</dbReference>